<feature type="compositionally biased region" description="Basic and acidic residues" evidence="1">
    <location>
        <begin position="151"/>
        <end position="163"/>
    </location>
</feature>
<feature type="region of interest" description="Disordered" evidence="1">
    <location>
        <begin position="119"/>
        <end position="163"/>
    </location>
</feature>
<feature type="compositionally biased region" description="Pro residues" evidence="1">
    <location>
        <begin position="125"/>
        <end position="134"/>
    </location>
</feature>
<dbReference type="InterPro" id="IPR004401">
    <property type="entry name" value="YbaB/EbfC"/>
</dbReference>
<dbReference type="RefSeq" id="WP_215922566.1">
    <property type="nucleotide sequence ID" value="NZ_JAHKNI010000014.1"/>
</dbReference>
<dbReference type="Proteomes" id="UP000733379">
    <property type="component" value="Unassembled WGS sequence"/>
</dbReference>
<proteinExistence type="predicted"/>
<evidence type="ECO:0000313" key="2">
    <source>
        <dbReference type="EMBL" id="MBU3066503.1"/>
    </source>
</evidence>
<organism evidence="2 3">
    <name type="scientific">Nocardia albiluteola</name>
    <dbReference type="NCBI Taxonomy" id="2842303"/>
    <lineage>
        <taxon>Bacteria</taxon>
        <taxon>Bacillati</taxon>
        <taxon>Actinomycetota</taxon>
        <taxon>Actinomycetes</taxon>
        <taxon>Mycobacteriales</taxon>
        <taxon>Nocardiaceae</taxon>
        <taxon>Nocardia</taxon>
    </lineage>
</organism>
<accession>A0ABS6B8N9</accession>
<dbReference type="Gene3D" id="3.30.1310.10">
    <property type="entry name" value="Nucleoid-associated protein YbaB-like domain"/>
    <property type="match status" value="1"/>
</dbReference>
<dbReference type="InterPro" id="IPR036894">
    <property type="entry name" value="YbaB-like_sf"/>
</dbReference>
<name>A0ABS6B8N9_9NOCA</name>
<gene>
    <name evidence="2" type="ORF">KO481_33900</name>
</gene>
<protein>
    <submittedName>
        <fullName evidence="2">YbaB/EbfC family nucleoid-associated protein</fullName>
    </submittedName>
</protein>
<keyword evidence="3" id="KW-1185">Reference proteome</keyword>
<evidence type="ECO:0000313" key="3">
    <source>
        <dbReference type="Proteomes" id="UP000733379"/>
    </source>
</evidence>
<sequence>MSRPNDRLITEVTGLLDSFQAAMAQLGDARRQRDALTAEASVERGRITVVVNASGSIVRTVFGEDIGDLSYGQIARATVQAAQQAAAEVRRKAEALFAPVQAARAQLPQLPDLFADLPRLQDEMTPPPRAPLTPPGERTPDPTATGFEDAVEYRPSRRGAFDR</sequence>
<reference evidence="2 3" key="1">
    <citation type="submission" date="2021-06" db="EMBL/GenBank/DDBJ databases">
        <title>Actinomycetes sequencing.</title>
        <authorList>
            <person name="Shan Q."/>
        </authorList>
    </citation>
    <scope>NUCLEOTIDE SEQUENCE [LARGE SCALE GENOMIC DNA]</scope>
    <source>
        <strain evidence="2 3">NEAU-G5</strain>
    </source>
</reference>
<comment type="caution">
    <text evidence="2">The sequence shown here is derived from an EMBL/GenBank/DDBJ whole genome shotgun (WGS) entry which is preliminary data.</text>
</comment>
<evidence type="ECO:0000256" key="1">
    <source>
        <dbReference type="SAM" id="MobiDB-lite"/>
    </source>
</evidence>
<dbReference type="EMBL" id="JAHKNI010000014">
    <property type="protein sequence ID" value="MBU3066503.1"/>
    <property type="molecule type" value="Genomic_DNA"/>
</dbReference>
<dbReference type="Pfam" id="PF02575">
    <property type="entry name" value="YbaB_DNA_bd"/>
    <property type="match status" value="1"/>
</dbReference>
<dbReference type="SUPFAM" id="SSF82607">
    <property type="entry name" value="YbaB-like"/>
    <property type="match status" value="1"/>
</dbReference>